<accession>A0AAV3QY38</accession>
<evidence type="ECO:0000313" key="2">
    <source>
        <dbReference type="Proteomes" id="UP001454036"/>
    </source>
</evidence>
<evidence type="ECO:0000313" key="1">
    <source>
        <dbReference type="EMBL" id="GAA0169009.1"/>
    </source>
</evidence>
<organism evidence="1 2">
    <name type="scientific">Lithospermum erythrorhizon</name>
    <name type="common">Purple gromwell</name>
    <name type="synonym">Lithospermum officinale var. erythrorhizon</name>
    <dbReference type="NCBI Taxonomy" id="34254"/>
    <lineage>
        <taxon>Eukaryota</taxon>
        <taxon>Viridiplantae</taxon>
        <taxon>Streptophyta</taxon>
        <taxon>Embryophyta</taxon>
        <taxon>Tracheophyta</taxon>
        <taxon>Spermatophyta</taxon>
        <taxon>Magnoliopsida</taxon>
        <taxon>eudicotyledons</taxon>
        <taxon>Gunneridae</taxon>
        <taxon>Pentapetalae</taxon>
        <taxon>asterids</taxon>
        <taxon>lamiids</taxon>
        <taxon>Boraginales</taxon>
        <taxon>Boraginaceae</taxon>
        <taxon>Boraginoideae</taxon>
        <taxon>Lithospermeae</taxon>
        <taxon>Lithospermum</taxon>
    </lineage>
</organism>
<protein>
    <submittedName>
        <fullName evidence="1">Uncharacterized protein</fullName>
    </submittedName>
</protein>
<comment type="caution">
    <text evidence="1">The sequence shown here is derived from an EMBL/GenBank/DDBJ whole genome shotgun (WGS) entry which is preliminary data.</text>
</comment>
<dbReference type="EMBL" id="BAABME010006679">
    <property type="protein sequence ID" value="GAA0169009.1"/>
    <property type="molecule type" value="Genomic_DNA"/>
</dbReference>
<dbReference type="Proteomes" id="UP001454036">
    <property type="component" value="Unassembled WGS sequence"/>
</dbReference>
<dbReference type="AlphaFoldDB" id="A0AAV3QY38"/>
<sequence>MEVADHHLSLRQELSTPFPTHLQEVVVDEEVLLLREEATKVPQEEAGPSTPRLPRYSSMYLAKPFSIPNLDVVDDSPWRARKFLFHLTKPLCSKEMAAPYADLVDPYATYAPIAKYFNQAINGAFVLARRADLLAVDNNSLHYKNSPHRGEWPRLTLLKKRDWTPKGTHGDERKIVGWRRRHNSQPKDTLRGGRGKEEEIAQIKRDANLGLASAAAKAEFDRINFANSTLRSFLSSLAYEKKMGSECAAYYHSVMASTSRRFPDLLAVFKEDMIRRPDWYRA</sequence>
<keyword evidence="2" id="KW-1185">Reference proteome</keyword>
<gene>
    <name evidence="1" type="ORF">LIER_23581</name>
</gene>
<reference evidence="1 2" key="1">
    <citation type="submission" date="2024-01" db="EMBL/GenBank/DDBJ databases">
        <title>The complete chloroplast genome sequence of Lithospermum erythrorhizon: insights into the phylogenetic relationship among Boraginaceae species and the maternal lineages of purple gromwells.</title>
        <authorList>
            <person name="Okada T."/>
            <person name="Watanabe K."/>
        </authorList>
    </citation>
    <scope>NUCLEOTIDE SEQUENCE [LARGE SCALE GENOMIC DNA]</scope>
</reference>
<name>A0AAV3QY38_LITER</name>
<proteinExistence type="predicted"/>